<organism evidence="4 5">
    <name type="scientific">candidate division CPR2 bacterium GW2011_GWC2_39_10</name>
    <dbReference type="NCBI Taxonomy" id="1618345"/>
    <lineage>
        <taxon>Bacteria</taxon>
        <taxon>Bacteria division CPR2</taxon>
    </lineage>
</organism>
<dbReference type="PATRIC" id="fig|1618345.3.peg.44"/>
<dbReference type="EMBL" id="LBVV01000001">
    <property type="protein sequence ID" value="KKQ95451.1"/>
    <property type="molecule type" value="Genomic_DNA"/>
</dbReference>
<reference evidence="4 5" key="1">
    <citation type="journal article" date="2015" name="Nature">
        <title>rRNA introns, odd ribosomes, and small enigmatic genomes across a large radiation of phyla.</title>
        <authorList>
            <person name="Brown C.T."/>
            <person name="Hug L.A."/>
            <person name="Thomas B.C."/>
            <person name="Sharon I."/>
            <person name="Castelle C.J."/>
            <person name="Singh A."/>
            <person name="Wilkins M.J."/>
            <person name="Williams K.H."/>
            <person name="Banfield J.F."/>
        </authorList>
    </citation>
    <scope>NUCLEOTIDE SEQUENCE [LARGE SCALE GENOMIC DNA]</scope>
</reference>
<dbReference type="AlphaFoldDB" id="A0A0G0Q1A2"/>
<dbReference type="PANTHER" id="PTHR35147">
    <property type="entry name" value="CHEMORECEPTOR GLUTAMINE DEAMIDASE CHED-RELATED"/>
    <property type="match status" value="1"/>
</dbReference>
<evidence type="ECO:0000313" key="4">
    <source>
        <dbReference type="EMBL" id="KKQ95451.1"/>
    </source>
</evidence>
<dbReference type="Proteomes" id="UP000034207">
    <property type="component" value="Unassembled WGS sequence"/>
</dbReference>
<dbReference type="GO" id="GO:0006935">
    <property type="term" value="P:chemotaxis"/>
    <property type="evidence" value="ECO:0007669"/>
    <property type="project" value="UniProtKB-UniRule"/>
</dbReference>
<comment type="similarity">
    <text evidence="3">Belongs to the CheD family.</text>
</comment>
<comment type="caution">
    <text evidence="4">The sequence shown here is derived from an EMBL/GenBank/DDBJ whole genome shotgun (WGS) entry which is preliminary data.</text>
</comment>
<proteinExistence type="inferred from homology"/>
<dbReference type="InterPro" id="IPR038592">
    <property type="entry name" value="CheD-like_sf"/>
</dbReference>
<evidence type="ECO:0000256" key="1">
    <source>
        <dbReference type="ARBA" id="ARBA00022500"/>
    </source>
</evidence>
<evidence type="ECO:0000256" key="2">
    <source>
        <dbReference type="ARBA" id="ARBA00022801"/>
    </source>
</evidence>
<dbReference type="SUPFAM" id="SSF64438">
    <property type="entry name" value="CNF1/YfiH-like putative cysteine hydrolases"/>
    <property type="match status" value="1"/>
</dbReference>
<evidence type="ECO:0000313" key="5">
    <source>
        <dbReference type="Proteomes" id="UP000034207"/>
    </source>
</evidence>
<dbReference type="InterPro" id="IPR005659">
    <property type="entry name" value="Chemorcpt_Glu_NH3ase_CheD"/>
</dbReference>
<evidence type="ECO:0000256" key="3">
    <source>
        <dbReference type="HAMAP-Rule" id="MF_01440"/>
    </source>
</evidence>
<accession>A0A0G0Q1A2</accession>
<dbReference type="InterPro" id="IPR011324">
    <property type="entry name" value="Cytotoxic_necrot_fac-like_cat"/>
</dbReference>
<dbReference type="Gene3D" id="3.30.1330.200">
    <property type="match status" value="1"/>
</dbReference>
<dbReference type="EC" id="3.5.1.44" evidence="3"/>
<name>A0A0G0Q1A2_UNCC2</name>
<dbReference type="CDD" id="cd16352">
    <property type="entry name" value="CheD"/>
    <property type="match status" value="1"/>
</dbReference>
<dbReference type="GO" id="GO:0050568">
    <property type="term" value="F:protein-glutamine glutaminase activity"/>
    <property type="evidence" value="ECO:0007669"/>
    <property type="project" value="UniProtKB-UniRule"/>
</dbReference>
<keyword evidence="2 3" id="KW-0378">Hydrolase</keyword>
<keyword evidence="4" id="KW-0675">Receptor</keyword>
<protein>
    <recommendedName>
        <fullName evidence="3">Probable chemoreceptor glutamine deamidase CheD</fullName>
        <ecNumber evidence="3">3.5.1.44</ecNumber>
    </recommendedName>
</protein>
<comment type="catalytic activity">
    <reaction evidence="3">
        <text>L-glutaminyl-[protein] + H2O = L-glutamyl-[protein] + NH4(+)</text>
        <dbReference type="Rhea" id="RHEA:16441"/>
        <dbReference type="Rhea" id="RHEA-COMP:10207"/>
        <dbReference type="Rhea" id="RHEA-COMP:10208"/>
        <dbReference type="ChEBI" id="CHEBI:15377"/>
        <dbReference type="ChEBI" id="CHEBI:28938"/>
        <dbReference type="ChEBI" id="CHEBI:29973"/>
        <dbReference type="ChEBI" id="CHEBI:30011"/>
        <dbReference type="EC" id="3.5.1.44"/>
    </reaction>
</comment>
<dbReference type="Pfam" id="PF03975">
    <property type="entry name" value="CheD"/>
    <property type="match status" value="1"/>
</dbReference>
<dbReference type="PANTHER" id="PTHR35147:SF1">
    <property type="entry name" value="CHEMORECEPTOR GLUTAMINE DEAMIDASE CHED-RELATED"/>
    <property type="match status" value="1"/>
</dbReference>
<dbReference type="HAMAP" id="MF_01440">
    <property type="entry name" value="CheD"/>
    <property type="match status" value="1"/>
</dbReference>
<comment type="function">
    <text evidence="3">Probably deamidates glutamine residues to glutamate on methyl-accepting chemotaxis receptors (MCPs), playing an important role in chemotaxis.</text>
</comment>
<sequence length="156" mass="16780">MDSIEIGMGKLYIADGPVVLSTSGIGSCVAVCLWCQIQKKGSLAHIMLPRRPINNTGEIVEDDFRYGDISIQAMVQQLETQDVKRTNLIAKIVGGAEMFPGLQARSQQVGARNVEAVKQTLDVLHIPIAAEETGGNVGRAVTFDVSNGIVTIRMTI</sequence>
<keyword evidence="1 3" id="KW-0145">Chemotaxis</keyword>
<gene>
    <name evidence="3" type="primary">cheD</name>
    <name evidence="4" type="ORF">UT18_C0001G0038</name>
</gene>
<dbReference type="STRING" id="1618345.UT18_C0001G0038"/>